<organism evidence="2 3">
    <name type="scientific">Acrocarpospora macrocephala</name>
    <dbReference type="NCBI Taxonomy" id="150177"/>
    <lineage>
        <taxon>Bacteria</taxon>
        <taxon>Bacillati</taxon>
        <taxon>Actinomycetota</taxon>
        <taxon>Actinomycetes</taxon>
        <taxon>Streptosporangiales</taxon>
        <taxon>Streptosporangiaceae</taxon>
        <taxon>Acrocarpospora</taxon>
    </lineage>
</organism>
<evidence type="ECO:0000313" key="3">
    <source>
        <dbReference type="Proteomes" id="UP000331127"/>
    </source>
</evidence>
<evidence type="ECO:0000313" key="2">
    <source>
        <dbReference type="EMBL" id="GES08172.1"/>
    </source>
</evidence>
<protein>
    <submittedName>
        <fullName evidence="2">Uncharacterized protein</fullName>
    </submittedName>
</protein>
<feature type="region of interest" description="Disordered" evidence="1">
    <location>
        <begin position="1"/>
        <end position="35"/>
    </location>
</feature>
<proteinExistence type="predicted"/>
<feature type="compositionally biased region" description="Basic and acidic residues" evidence="1">
    <location>
        <begin position="1"/>
        <end position="26"/>
    </location>
</feature>
<sequence>MPGDLWRDRGVRREPQRRSAADRHPADGAGENASPELFVRAARQAWNAEDSELAARLCRHAAEQGCTEAAALLDEIMVFRLGLSHDMVVHTTGRIRKNPHVTVVWPSTDPLNQQIIPWPSEVSVRFDACFNEEK</sequence>
<name>A0A5M3WJG2_9ACTN</name>
<reference evidence="2 3" key="1">
    <citation type="submission" date="2019-10" db="EMBL/GenBank/DDBJ databases">
        <title>Whole genome shotgun sequence of Acrocarpospora macrocephala NBRC 16266.</title>
        <authorList>
            <person name="Ichikawa N."/>
            <person name="Kimura A."/>
            <person name="Kitahashi Y."/>
            <person name="Komaki H."/>
            <person name="Oguchi A."/>
        </authorList>
    </citation>
    <scope>NUCLEOTIDE SEQUENCE [LARGE SCALE GENOMIC DNA]</scope>
    <source>
        <strain evidence="2 3">NBRC 16266</strain>
    </source>
</reference>
<evidence type="ECO:0000256" key="1">
    <source>
        <dbReference type="SAM" id="MobiDB-lite"/>
    </source>
</evidence>
<gene>
    <name evidence="2" type="ORF">Amac_017670</name>
</gene>
<accession>A0A5M3WJG2</accession>
<comment type="caution">
    <text evidence="2">The sequence shown here is derived from an EMBL/GenBank/DDBJ whole genome shotgun (WGS) entry which is preliminary data.</text>
</comment>
<dbReference type="AlphaFoldDB" id="A0A5M3WJG2"/>
<dbReference type="EMBL" id="BLAE01000009">
    <property type="protein sequence ID" value="GES08172.1"/>
    <property type="molecule type" value="Genomic_DNA"/>
</dbReference>
<dbReference type="Proteomes" id="UP000331127">
    <property type="component" value="Unassembled WGS sequence"/>
</dbReference>
<keyword evidence="3" id="KW-1185">Reference proteome</keyword>